<evidence type="ECO:0000313" key="3">
    <source>
        <dbReference type="Proteomes" id="UP000033166"/>
    </source>
</evidence>
<dbReference type="AlphaFoldDB" id="A0A0D6DUA4"/>
<dbReference type="InterPro" id="IPR010368">
    <property type="entry name" value="Com_YlbF"/>
</dbReference>
<dbReference type="InterPro" id="IPR023378">
    <property type="entry name" value="YheA/YmcA-like_dom_sf"/>
</dbReference>
<dbReference type="SUPFAM" id="SSF158622">
    <property type="entry name" value="YheA/YmcA-like"/>
    <property type="match status" value="1"/>
</dbReference>
<dbReference type="Pfam" id="PF06133">
    <property type="entry name" value="Com_YlbF"/>
    <property type="match status" value="1"/>
</dbReference>
<comment type="similarity">
    <text evidence="1">Belongs to the UPF0342 family.</text>
</comment>
<dbReference type="HAMAP" id="MF_01526">
    <property type="entry name" value="UPF0342"/>
    <property type="match status" value="1"/>
</dbReference>
<dbReference type="KEGG" id="lpk:LACPI_0287"/>
<gene>
    <name evidence="2" type="ORF">LACPI_0287</name>
</gene>
<evidence type="ECO:0000256" key="1">
    <source>
        <dbReference type="HAMAP-Rule" id="MF_01526"/>
    </source>
</evidence>
<name>A0A0D6DUA4_9LACT</name>
<dbReference type="Gene3D" id="1.20.1500.10">
    <property type="entry name" value="YheA/YmcA-like"/>
    <property type="match status" value="1"/>
</dbReference>
<organism evidence="2 3">
    <name type="scientific">Pseudolactococcus piscium MKFS47</name>
    <dbReference type="NCBI Taxonomy" id="297352"/>
    <lineage>
        <taxon>Bacteria</taxon>
        <taxon>Bacillati</taxon>
        <taxon>Bacillota</taxon>
        <taxon>Bacilli</taxon>
        <taxon>Lactobacillales</taxon>
        <taxon>Streptococcaceae</taxon>
        <taxon>Pseudolactococcus</taxon>
    </lineage>
</organism>
<sequence>MNIYDTMNQLERELRALPEYQAVVTALSAVKADEVASELYTKFMAVQMKMQAGQLQEESEQKEAQELFMSLQDNAVMAELLTKEQALQTITGDLQDIIFKPLQELYGQ</sequence>
<protein>
    <recommendedName>
        <fullName evidence="1">UPF0342 protein LACPI_0287</fullName>
    </recommendedName>
</protein>
<accession>A0A0D6DUA4</accession>
<dbReference type="STRING" id="1364.LP2241_10270"/>
<reference evidence="3" key="1">
    <citation type="submission" date="2015-01" db="EMBL/GenBank/DDBJ databases">
        <authorList>
            <person name="Andreevskaya M."/>
        </authorList>
    </citation>
    <scope>NUCLEOTIDE SEQUENCE [LARGE SCALE GENOMIC DNA]</scope>
    <source>
        <strain evidence="3">MKFS47</strain>
    </source>
</reference>
<dbReference type="HOGENOM" id="CLU_140243_2_0_9"/>
<proteinExistence type="inferred from homology"/>
<dbReference type="Proteomes" id="UP000033166">
    <property type="component" value="Chromosome I"/>
</dbReference>
<dbReference type="EMBL" id="LN774769">
    <property type="protein sequence ID" value="CEN27487.1"/>
    <property type="molecule type" value="Genomic_DNA"/>
</dbReference>
<evidence type="ECO:0000313" key="2">
    <source>
        <dbReference type="EMBL" id="CEN27487.1"/>
    </source>
</evidence>
<dbReference type="RefSeq" id="WP_047914758.1">
    <property type="nucleotide sequence ID" value="NZ_LN774769.1"/>
</dbReference>